<dbReference type="SUPFAM" id="SSF53335">
    <property type="entry name" value="S-adenosyl-L-methionine-dependent methyltransferases"/>
    <property type="match status" value="1"/>
</dbReference>
<reference evidence="3 4" key="1">
    <citation type="journal article" date="2015" name="Sci. Rep.">
        <title>Chromosome-level genome map provides insights into diverse defense mechanisms in the medicinal fungus Ganoderma sinense.</title>
        <authorList>
            <person name="Zhu Y."/>
            <person name="Xu J."/>
            <person name="Sun C."/>
            <person name="Zhou S."/>
            <person name="Xu H."/>
            <person name="Nelson D.R."/>
            <person name="Qian J."/>
            <person name="Song J."/>
            <person name="Luo H."/>
            <person name="Xiang L."/>
            <person name="Li Y."/>
            <person name="Xu Z."/>
            <person name="Ji A."/>
            <person name="Wang L."/>
            <person name="Lu S."/>
            <person name="Hayward A."/>
            <person name="Sun W."/>
            <person name="Li X."/>
            <person name="Schwartz D.C."/>
            <person name="Wang Y."/>
            <person name="Chen S."/>
        </authorList>
    </citation>
    <scope>NUCLEOTIDE SEQUENCE [LARGE SCALE GENOMIC DNA]</scope>
    <source>
        <strain evidence="3 4">ZZ0214-1</strain>
    </source>
</reference>
<dbReference type="GO" id="GO:0016740">
    <property type="term" value="F:transferase activity"/>
    <property type="evidence" value="ECO:0007669"/>
    <property type="project" value="UniProtKB-KW"/>
</dbReference>
<evidence type="ECO:0000313" key="4">
    <source>
        <dbReference type="Proteomes" id="UP000230002"/>
    </source>
</evidence>
<keyword evidence="1" id="KW-0808">Transferase</keyword>
<dbReference type="Pfam" id="PF13489">
    <property type="entry name" value="Methyltransf_23"/>
    <property type="match status" value="1"/>
</dbReference>
<evidence type="ECO:0000256" key="1">
    <source>
        <dbReference type="ARBA" id="ARBA00022679"/>
    </source>
</evidence>
<sequence>MSNQWAHDNHGDAGSPIHGHGHGHGHDHADDFAAANRTYFDEYAHKGEEAFAGWRDMARKEVDAMRARWPELFDKERTVVLDFACGVGMISEQLVPHVKKIVGVDISEVSVDRYNTLATEKLGLTPETMKAVTVELKGEDGELDGVKFDLVVCCASFHHLASIDDTTRLLASFLKPGGALLVADIKAADDGRQLFPETHHGLVPHRHGITEARLREAFEGAGLGAFDFHDAATQKLPHDPHGEEATWFVARGVKPE</sequence>
<dbReference type="PANTHER" id="PTHR43861:SF3">
    <property type="entry name" value="PUTATIVE (AFU_ORTHOLOGUE AFUA_2G14390)-RELATED"/>
    <property type="match status" value="1"/>
</dbReference>
<comment type="caution">
    <text evidence="3">The sequence shown here is derived from an EMBL/GenBank/DDBJ whole genome shotgun (WGS) entry which is preliminary data.</text>
</comment>
<proteinExistence type="predicted"/>
<evidence type="ECO:0008006" key="5">
    <source>
        <dbReference type="Google" id="ProtNLM"/>
    </source>
</evidence>
<organism evidence="3 4">
    <name type="scientific">Ganoderma sinense ZZ0214-1</name>
    <dbReference type="NCBI Taxonomy" id="1077348"/>
    <lineage>
        <taxon>Eukaryota</taxon>
        <taxon>Fungi</taxon>
        <taxon>Dikarya</taxon>
        <taxon>Basidiomycota</taxon>
        <taxon>Agaricomycotina</taxon>
        <taxon>Agaricomycetes</taxon>
        <taxon>Polyporales</taxon>
        <taxon>Polyporaceae</taxon>
        <taxon>Ganoderma</taxon>
    </lineage>
</organism>
<name>A0A2G8SH47_9APHY</name>
<accession>A0A2G8SH47</accession>
<dbReference type="PANTHER" id="PTHR43861">
    <property type="entry name" value="TRANS-ACONITATE 2-METHYLTRANSFERASE-RELATED"/>
    <property type="match status" value="1"/>
</dbReference>
<dbReference type="AlphaFoldDB" id="A0A2G8SH47"/>
<protein>
    <recommendedName>
        <fullName evidence="5">Methyltransferase domain-containing protein</fullName>
    </recommendedName>
</protein>
<dbReference type="EMBL" id="AYKW01000008">
    <property type="protein sequence ID" value="PIL33027.1"/>
    <property type="molecule type" value="Genomic_DNA"/>
</dbReference>
<feature type="region of interest" description="Disordered" evidence="2">
    <location>
        <begin position="1"/>
        <end position="28"/>
    </location>
</feature>
<keyword evidence="4" id="KW-1185">Reference proteome</keyword>
<evidence type="ECO:0000313" key="3">
    <source>
        <dbReference type="EMBL" id="PIL33027.1"/>
    </source>
</evidence>
<dbReference type="Gene3D" id="3.40.50.150">
    <property type="entry name" value="Vaccinia Virus protein VP39"/>
    <property type="match status" value="1"/>
</dbReference>
<dbReference type="CDD" id="cd02440">
    <property type="entry name" value="AdoMet_MTases"/>
    <property type="match status" value="1"/>
</dbReference>
<dbReference type="STRING" id="1077348.A0A2G8SH47"/>
<evidence type="ECO:0000256" key="2">
    <source>
        <dbReference type="SAM" id="MobiDB-lite"/>
    </source>
</evidence>
<gene>
    <name evidence="3" type="ORF">GSI_04476</name>
</gene>
<dbReference type="InterPro" id="IPR029063">
    <property type="entry name" value="SAM-dependent_MTases_sf"/>
</dbReference>
<dbReference type="OrthoDB" id="3647at2759"/>
<dbReference type="Proteomes" id="UP000230002">
    <property type="component" value="Unassembled WGS sequence"/>
</dbReference>